<keyword evidence="1" id="KW-0547">Nucleotide-binding</keyword>
<organism evidence="4 5">
    <name type="scientific">Demequina litoralis</name>
    <dbReference type="NCBI Taxonomy" id="3051660"/>
    <lineage>
        <taxon>Bacteria</taxon>
        <taxon>Bacillati</taxon>
        <taxon>Actinomycetota</taxon>
        <taxon>Actinomycetes</taxon>
        <taxon>Micrococcales</taxon>
        <taxon>Demequinaceae</taxon>
        <taxon>Demequina</taxon>
    </lineage>
</organism>
<accession>A0ABT8G6J9</accession>
<evidence type="ECO:0000256" key="2">
    <source>
        <dbReference type="ARBA" id="ARBA00022840"/>
    </source>
</evidence>
<evidence type="ECO:0000256" key="1">
    <source>
        <dbReference type="ARBA" id="ARBA00022741"/>
    </source>
</evidence>
<dbReference type="PANTHER" id="PTHR12169">
    <property type="entry name" value="ATPASE N2B"/>
    <property type="match status" value="1"/>
</dbReference>
<keyword evidence="2" id="KW-0067">ATP-binding</keyword>
<keyword evidence="5" id="KW-1185">Reference proteome</keyword>
<sequence length="332" mass="35542">MSIELVGRRPEVAPEQLIAALVPPPHFASASFDTYVPDPAHPSQGAALAEVREFAAPHTRRFRARKGPGIGLYLDGGFGVGKTHLLASLAHALGPSRAAFGTFVEYTNLVGALGFVKAREALSAFAVVCIDEFELDDPGDTLIMARLMRELTDAGTCVAATSNTLPDALGEGRFAASDFQREIQAVARVFETVRIDGPDYRHRGSLDFPAPASPELLDELAGGPGGAAAVWSDLVADLVNVHASRYGAYVAGVERLALRDVAPLEDQNQALRVVALVDRLYDRDAVIAASGVALTELFTPDMMRGGYRKKYLRALSRLESMAHAALEHTRPV</sequence>
<evidence type="ECO:0000259" key="3">
    <source>
        <dbReference type="SMART" id="SM00382"/>
    </source>
</evidence>
<dbReference type="InterPro" id="IPR027417">
    <property type="entry name" value="P-loop_NTPase"/>
</dbReference>
<gene>
    <name evidence="4" type="primary">zapE</name>
    <name evidence="4" type="ORF">QQX09_01645</name>
</gene>
<dbReference type="SMART" id="SM00382">
    <property type="entry name" value="AAA"/>
    <property type="match status" value="1"/>
</dbReference>
<feature type="domain" description="AAA+ ATPase" evidence="3">
    <location>
        <begin position="68"/>
        <end position="187"/>
    </location>
</feature>
<dbReference type="EMBL" id="JAUHPW010000001">
    <property type="protein sequence ID" value="MDN4474549.1"/>
    <property type="molecule type" value="Genomic_DNA"/>
</dbReference>
<evidence type="ECO:0000313" key="4">
    <source>
        <dbReference type="EMBL" id="MDN4474549.1"/>
    </source>
</evidence>
<dbReference type="NCBIfam" id="NF040713">
    <property type="entry name" value="ZapE"/>
    <property type="match status" value="1"/>
</dbReference>
<reference evidence="4" key="1">
    <citation type="submission" date="2023-06" db="EMBL/GenBank/DDBJ databases">
        <title>Sysu t00192.</title>
        <authorList>
            <person name="Gao L."/>
            <person name="Fang B.-Z."/>
            <person name="Li W.-J."/>
        </authorList>
    </citation>
    <scope>NUCLEOTIDE SEQUENCE</scope>
    <source>
        <strain evidence="4">SYSU T00192</strain>
    </source>
</reference>
<dbReference type="Gene3D" id="3.40.50.300">
    <property type="entry name" value="P-loop containing nucleotide triphosphate hydrolases"/>
    <property type="match status" value="1"/>
</dbReference>
<dbReference type="RefSeq" id="WP_301130954.1">
    <property type="nucleotide sequence ID" value="NZ_JAUHPW010000001.1"/>
</dbReference>
<keyword evidence="4" id="KW-0131">Cell cycle</keyword>
<dbReference type="InterPro" id="IPR003593">
    <property type="entry name" value="AAA+_ATPase"/>
</dbReference>
<keyword evidence="4" id="KW-0132">Cell division</keyword>
<dbReference type="SUPFAM" id="SSF52540">
    <property type="entry name" value="P-loop containing nucleoside triphosphate hydrolases"/>
    <property type="match status" value="1"/>
</dbReference>
<comment type="caution">
    <text evidence="4">The sequence shown here is derived from an EMBL/GenBank/DDBJ whole genome shotgun (WGS) entry which is preliminary data.</text>
</comment>
<name>A0ABT8G6J9_9MICO</name>
<proteinExistence type="predicted"/>
<dbReference type="GO" id="GO:0051301">
    <property type="term" value="P:cell division"/>
    <property type="evidence" value="ECO:0007669"/>
    <property type="project" value="UniProtKB-KW"/>
</dbReference>
<dbReference type="Proteomes" id="UP001172728">
    <property type="component" value="Unassembled WGS sequence"/>
</dbReference>
<dbReference type="InterPro" id="IPR005654">
    <property type="entry name" value="ATPase_AFG1-like"/>
</dbReference>
<protein>
    <submittedName>
        <fullName evidence="4">Cell division protein ZapE</fullName>
    </submittedName>
</protein>
<dbReference type="Pfam" id="PF03969">
    <property type="entry name" value="AFG1_ATPase"/>
    <property type="match status" value="2"/>
</dbReference>
<evidence type="ECO:0000313" key="5">
    <source>
        <dbReference type="Proteomes" id="UP001172728"/>
    </source>
</evidence>
<dbReference type="PANTHER" id="PTHR12169:SF6">
    <property type="entry name" value="AFG1-LIKE ATPASE"/>
    <property type="match status" value="1"/>
</dbReference>